<dbReference type="FunCoup" id="A0A6P7EZJ6">
    <property type="interactions" value="31"/>
</dbReference>
<proteinExistence type="predicted"/>
<dbReference type="InterPro" id="IPR005135">
    <property type="entry name" value="Endo/exonuclease/phosphatase"/>
</dbReference>
<name>A0A6P7EZJ6_DIAVI</name>
<dbReference type="SUPFAM" id="SSF56219">
    <property type="entry name" value="DNase I-like"/>
    <property type="match status" value="1"/>
</dbReference>
<dbReference type="InterPro" id="IPR050410">
    <property type="entry name" value="CCR4/nocturin_mRNA_transcr"/>
</dbReference>
<feature type="domain" description="Endonuclease/exonuclease/phosphatase" evidence="1">
    <location>
        <begin position="211"/>
        <end position="521"/>
    </location>
</feature>
<organism evidence="2">
    <name type="scientific">Diabrotica virgifera virgifera</name>
    <name type="common">western corn rootworm</name>
    <dbReference type="NCBI Taxonomy" id="50390"/>
    <lineage>
        <taxon>Eukaryota</taxon>
        <taxon>Metazoa</taxon>
        <taxon>Ecdysozoa</taxon>
        <taxon>Arthropoda</taxon>
        <taxon>Hexapoda</taxon>
        <taxon>Insecta</taxon>
        <taxon>Pterygota</taxon>
        <taxon>Neoptera</taxon>
        <taxon>Endopterygota</taxon>
        <taxon>Coleoptera</taxon>
        <taxon>Polyphaga</taxon>
        <taxon>Cucujiformia</taxon>
        <taxon>Chrysomeloidea</taxon>
        <taxon>Chrysomelidae</taxon>
        <taxon>Galerucinae</taxon>
        <taxon>Diabroticina</taxon>
        <taxon>Diabroticites</taxon>
        <taxon>Diabrotica</taxon>
    </lineage>
</organism>
<evidence type="ECO:0000259" key="1">
    <source>
        <dbReference type="Pfam" id="PF03372"/>
    </source>
</evidence>
<dbReference type="InParanoid" id="A0A6P7EZJ6"/>
<accession>A0A6P7EZJ6</accession>
<dbReference type="PANTHER" id="PTHR12121:SF34">
    <property type="entry name" value="PROTEIN ANGEL"/>
    <property type="match status" value="1"/>
</dbReference>
<evidence type="ECO:0000313" key="2">
    <source>
        <dbReference type="RefSeq" id="XP_028128714.1"/>
    </source>
</evidence>
<dbReference type="PANTHER" id="PTHR12121">
    <property type="entry name" value="CARBON CATABOLITE REPRESSOR PROTEIN 4"/>
    <property type="match status" value="1"/>
</dbReference>
<protein>
    <submittedName>
        <fullName evidence="2">Protein angel homolog 2 isoform X1</fullName>
    </submittedName>
</protein>
<dbReference type="GO" id="GO:0000175">
    <property type="term" value="F:3'-5'-RNA exonuclease activity"/>
    <property type="evidence" value="ECO:0007669"/>
    <property type="project" value="TreeGrafter"/>
</dbReference>
<dbReference type="Gene3D" id="3.60.10.10">
    <property type="entry name" value="Endonuclease/exonuclease/phosphatase"/>
    <property type="match status" value="1"/>
</dbReference>
<dbReference type="RefSeq" id="XP_028128714.1">
    <property type="nucleotide sequence ID" value="XM_028272913.1"/>
</dbReference>
<gene>
    <name evidence="2" type="primary">LOC114324976</name>
</gene>
<dbReference type="AlphaFoldDB" id="A0A6P7EZJ6"/>
<dbReference type="Pfam" id="PF03372">
    <property type="entry name" value="Exo_endo_phos"/>
    <property type="match status" value="1"/>
</dbReference>
<sequence>MSKFLKFGICGIDISIELSHLIHVQRMFNAFANTGSGKHLTLDKLVVSVDVNKNLSVLYDNKPEKYQDLENISNQIIQLGLNSCDNSQIIIDENNLHYKNQVLRQDTLKNQVNQQYNYNNKVAQRYWSSHYSPSLFSNLYLHSYSSNQLYQKISPSYLLVRQFHTQQVQRKKYKKHKYIDNCAGTNIMSLRLWENTCDNVSRTPGFIFTLMSYNVLAQDLVELHPYLYKEHDSAALSWPTRWKNLFEEISKFKPDILCLQEVQESHIADYYSTLKILGYDGIFKKRTGGQSDGCAIYYKSDKVEMLDYTLAQFYQSDIAVLNRDNVGIVAKFVPKLHPTREFVVATTHLLYNPRRHDVRMAQMHLLMTDIEKMSYKNDEGNIHYLPIILTGDFNSPPHSDLYEFITHGNIKYEHLAEPLKTPGDHRKQQLVTSSLGITDSSQYLRELQQRLKECTIIELTKDKDDSKQCDKSIQNNNKYKKSKSLSHNFGLKSVYKHGSGPTAEGTTHQDEWLTVDYIFYSIKKKDKVQSDKLQLLSRYRLPSCQELQGVRIPNSYIGSDHLSLIAKFKLEF</sequence>
<reference evidence="2" key="1">
    <citation type="submission" date="2025-08" db="UniProtKB">
        <authorList>
            <consortium name="RefSeq"/>
        </authorList>
    </citation>
    <scope>IDENTIFICATION</scope>
    <source>
        <tissue evidence="2">Whole insect</tissue>
    </source>
</reference>
<dbReference type="InterPro" id="IPR036691">
    <property type="entry name" value="Endo/exonu/phosph_ase_sf"/>
</dbReference>